<keyword evidence="4" id="KW-1185">Reference proteome</keyword>
<dbReference type="PROSITE" id="PS50006">
    <property type="entry name" value="FHA_DOMAIN"/>
    <property type="match status" value="1"/>
</dbReference>
<feature type="compositionally biased region" description="Low complexity" evidence="1">
    <location>
        <begin position="70"/>
        <end position="79"/>
    </location>
</feature>
<feature type="region of interest" description="Disordered" evidence="1">
    <location>
        <begin position="699"/>
        <end position="800"/>
    </location>
</feature>
<name>A0A267EMP6_9PLAT</name>
<protein>
    <recommendedName>
        <fullName evidence="2">FHA domain-containing protein</fullName>
    </recommendedName>
</protein>
<dbReference type="Gene3D" id="2.60.200.20">
    <property type="match status" value="1"/>
</dbReference>
<dbReference type="OrthoDB" id="433755at2759"/>
<dbReference type="InterPro" id="IPR050923">
    <property type="entry name" value="Cell_Proc_Reg/RNA_Proc"/>
</dbReference>
<sequence>LSPAINLLIKIEKMSSIDSADTESKQSAAASAEPADAKDSETASVEEPRKPVVFKMPQISAAPVLNKKLLKQPQQKQLPAVEAVETETQSDNSSDVNQTELEPKQNKVTQQQQQQQEGSSYIQPHWGGRCQGPYSLQVLKSGVEVQNLDLQGRSCLTIGRQSDCDLRLEHPSLSRHHAVMQYSGAADSASESEQADSTRYPSGWYLIDLGSTHGTLVNKVKLPPQQYRRLRVGHVIRLAGSTRLLVLQGPESDQEAESELTYTQLKERRDRRRIEQQMKQNAELQSPSERDGNSGGGGGCTWGFAEDAVDEAEESAEQQLSGKDGFNSFELSAAAQTAHSEAYSADPLKFLRGWYDRQGLEAPSFKVEAPNSSGEVDEIDVRAGRLLCCRLELPVDGPDGRPETAEAPMPPGTRKRDAIAACALAACQLLDRMGELDADAGSGSAGSSRERRLRQLAENDFYEEDEDAYLDRTGQLEAKRRARMAAAAAAAEGASKAPSGSTAVTFDQLTARCQALDSEIADLEAQLEAAAAESASRKKSQQQQQQQANSTSNQLDELEEYMRTIKSGGLDQRTRTQMRLRLMAAKKEAALAHRMLEKARPADLSSVGAATKAREQRRIPMTAPTSQVKQPEMQAFTGEEVESDEQPVVKDDAENAAQHSDCKVDEDMPQAEQPLEAPTATAESGSAKVEKFAPIRLQASAKTSSLAAATKKPGSAATKISRPAWLDEADETPAAVAESSLAANSKKRNPPPPPPPPSRPHQLDDVTGGYDATDPDYALWLPPSDQTGDGSTALNEKLGY</sequence>
<gene>
    <name evidence="3" type="ORF">BOX15_Mlig026051g6</name>
</gene>
<dbReference type="InterPro" id="IPR000253">
    <property type="entry name" value="FHA_dom"/>
</dbReference>
<dbReference type="STRING" id="282301.A0A267EMP6"/>
<dbReference type="EMBL" id="NIVC01001896">
    <property type="protein sequence ID" value="PAA62825.1"/>
    <property type="molecule type" value="Genomic_DNA"/>
</dbReference>
<dbReference type="SUPFAM" id="SSF49879">
    <property type="entry name" value="SMAD/FHA domain"/>
    <property type="match status" value="1"/>
</dbReference>
<feature type="compositionally biased region" description="Pro residues" evidence="1">
    <location>
        <begin position="750"/>
        <end position="759"/>
    </location>
</feature>
<feature type="non-terminal residue" evidence="3">
    <location>
        <position position="1"/>
    </location>
</feature>
<evidence type="ECO:0000256" key="1">
    <source>
        <dbReference type="SAM" id="MobiDB-lite"/>
    </source>
</evidence>
<feature type="region of interest" description="Disordered" evidence="1">
    <location>
        <begin position="70"/>
        <end position="126"/>
    </location>
</feature>
<reference evidence="3 4" key="1">
    <citation type="submission" date="2017-06" db="EMBL/GenBank/DDBJ databases">
        <title>A platform for efficient transgenesis in Macrostomum lignano, a flatworm model organism for stem cell research.</title>
        <authorList>
            <person name="Berezikov E."/>
        </authorList>
    </citation>
    <scope>NUCLEOTIDE SEQUENCE [LARGE SCALE GENOMIC DNA]</scope>
    <source>
        <strain evidence="3">DV1</strain>
        <tissue evidence="3">Whole organism</tissue>
    </source>
</reference>
<evidence type="ECO:0000313" key="4">
    <source>
        <dbReference type="Proteomes" id="UP000215902"/>
    </source>
</evidence>
<comment type="caution">
    <text evidence="3">The sequence shown here is derived from an EMBL/GenBank/DDBJ whole genome shotgun (WGS) entry which is preliminary data.</text>
</comment>
<dbReference type="SMART" id="SM00240">
    <property type="entry name" value="FHA"/>
    <property type="match status" value="1"/>
</dbReference>
<dbReference type="Pfam" id="PF00498">
    <property type="entry name" value="FHA"/>
    <property type="match status" value="1"/>
</dbReference>
<dbReference type="Proteomes" id="UP000215902">
    <property type="component" value="Unassembled WGS sequence"/>
</dbReference>
<feature type="compositionally biased region" description="Polar residues" evidence="1">
    <location>
        <begin position="86"/>
        <end position="100"/>
    </location>
</feature>
<feature type="region of interest" description="Disordered" evidence="1">
    <location>
        <begin position="276"/>
        <end position="303"/>
    </location>
</feature>
<feature type="compositionally biased region" description="Polar residues" evidence="1">
    <location>
        <begin position="784"/>
        <end position="794"/>
    </location>
</feature>
<feature type="region of interest" description="Disordered" evidence="1">
    <location>
        <begin position="532"/>
        <end position="556"/>
    </location>
</feature>
<dbReference type="PANTHER" id="PTHR23308">
    <property type="entry name" value="NUCLEAR INHIBITOR OF PROTEIN PHOSPHATASE-1"/>
    <property type="match status" value="1"/>
</dbReference>
<feature type="region of interest" description="Disordered" evidence="1">
    <location>
        <begin position="12"/>
        <end position="56"/>
    </location>
</feature>
<accession>A0A267EMP6</accession>
<dbReference type="CDD" id="cd22677">
    <property type="entry name" value="FHA_Kanadaptin"/>
    <property type="match status" value="1"/>
</dbReference>
<organism evidence="3 4">
    <name type="scientific">Macrostomum lignano</name>
    <dbReference type="NCBI Taxonomy" id="282301"/>
    <lineage>
        <taxon>Eukaryota</taxon>
        <taxon>Metazoa</taxon>
        <taxon>Spiralia</taxon>
        <taxon>Lophotrochozoa</taxon>
        <taxon>Platyhelminthes</taxon>
        <taxon>Rhabditophora</taxon>
        <taxon>Macrostomorpha</taxon>
        <taxon>Macrostomida</taxon>
        <taxon>Macrostomidae</taxon>
        <taxon>Macrostomum</taxon>
    </lineage>
</organism>
<evidence type="ECO:0000259" key="2">
    <source>
        <dbReference type="PROSITE" id="PS50006"/>
    </source>
</evidence>
<proteinExistence type="predicted"/>
<feature type="compositionally biased region" description="Low complexity" evidence="1">
    <location>
        <begin position="699"/>
        <end position="712"/>
    </location>
</feature>
<feature type="compositionally biased region" description="Low complexity" evidence="1">
    <location>
        <begin position="541"/>
        <end position="555"/>
    </location>
</feature>
<feature type="compositionally biased region" description="Polar residues" evidence="1">
    <location>
        <begin position="277"/>
        <end position="287"/>
    </location>
</feature>
<feature type="domain" description="FHA" evidence="2">
    <location>
        <begin position="156"/>
        <end position="222"/>
    </location>
</feature>
<feature type="compositionally biased region" description="Low complexity" evidence="1">
    <location>
        <begin position="25"/>
        <end position="34"/>
    </location>
</feature>
<dbReference type="InterPro" id="IPR008984">
    <property type="entry name" value="SMAD_FHA_dom_sf"/>
</dbReference>
<dbReference type="AlphaFoldDB" id="A0A267EMP6"/>
<feature type="region of interest" description="Disordered" evidence="1">
    <location>
        <begin position="600"/>
        <end position="687"/>
    </location>
</feature>
<feature type="compositionally biased region" description="Basic and acidic residues" evidence="1">
    <location>
        <begin position="35"/>
        <end position="50"/>
    </location>
</feature>
<evidence type="ECO:0000313" key="3">
    <source>
        <dbReference type="EMBL" id="PAA62825.1"/>
    </source>
</evidence>